<protein>
    <submittedName>
        <fullName evidence="1">Uncharacterized protein</fullName>
    </submittedName>
</protein>
<comment type="caution">
    <text evidence="1">The sequence shown here is derived from an EMBL/GenBank/DDBJ whole genome shotgun (WGS) entry which is preliminary data.</text>
</comment>
<dbReference type="Proteomes" id="UP000823775">
    <property type="component" value="Unassembled WGS sequence"/>
</dbReference>
<keyword evidence="2" id="KW-1185">Reference proteome</keyword>
<name>A0ABS8SK20_DATST</name>
<gene>
    <name evidence="1" type="ORF">HAX54_040452</name>
</gene>
<sequence>MTCFNDHEMPYPCLDIVDNERNSHAKTLTLKVHPLVTGVFQACNKDARHSHLSHRM</sequence>
<feature type="non-terminal residue" evidence="1">
    <location>
        <position position="56"/>
    </location>
</feature>
<proteinExistence type="predicted"/>
<organism evidence="1 2">
    <name type="scientific">Datura stramonium</name>
    <name type="common">Jimsonweed</name>
    <name type="synonym">Common thornapple</name>
    <dbReference type="NCBI Taxonomy" id="4076"/>
    <lineage>
        <taxon>Eukaryota</taxon>
        <taxon>Viridiplantae</taxon>
        <taxon>Streptophyta</taxon>
        <taxon>Embryophyta</taxon>
        <taxon>Tracheophyta</taxon>
        <taxon>Spermatophyta</taxon>
        <taxon>Magnoliopsida</taxon>
        <taxon>eudicotyledons</taxon>
        <taxon>Gunneridae</taxon>
        <taxon>Pentapetalae</taxon>
        <taxon>asterids</taxon>
        <taxon>lamiids</taxon>
        <taxon>Solanales</taxon>
        <taxon>Solanaceae</taxon>
        <taxon>Solanoideae</taxon>
        <taxon>Datureae</taxon>
        <taxon>Datura</taxon>
    </lineage>
</organism>
<accession>A0ABS8SK20</accession>
<reference evidence="1 2" key="1">
    <citation type="journal article" date="2021" name="BMC Genomics">
        <title>Datura genome reveals duplications of psychoactive alkaloid biosynthetic genes and high mutation rate following tissue culture.</title>
        <authorList>
            <person name="Rajewski A."/>
            <person name="Carter-House D."/>
            <person name="Stajich J."/>
            <person name="Litt A."/>
        </authorList>
    </citation>
    <scope>NUCLEOTIDE SEQUENCE [LARGE SCALE GENOMIC DNA]</scope>
    <source>
        <strain evidence="1">AR-01</strain>
    </source>
</reference>
<dbReference type="EMBL" id="JACEIK010000571">
    <property type="protein sequence ID" value="MCD7459252.1"/>
    <property type="molecule type" value="Genomic_DNA"/>
</dbReference>
<evidence type="ECO:0000313" key="2">
    <source>
        <dbReference type="Proteomes" id="UP000823775"/>
    </source>
</evidence>
<evidence type="ECO:0000313" key="1">
    <source>
        <dbReference type="EMBL" id="MCD7459252.1"/>
    </source>
</evidence>